<dbReference type="Gene3D" id="3.40.50.40">
    <property type="match status" value="1"/>
</dbReference>
<dbReference type="InterPro" id="IPR006034">
    <property type="entry name" value="Asparaginase/glutaminase-like"/>
</dbReference>
<organism evidence="4 5">
    <name type="scientific">Acinetobacter albensis</name>
    <dbReference type="NCBI Taxonomy" id="1673609"/>
    <lineage>
        <taxon>Bacteria</taxon>
        <taxon>Pseudomonadati</taxon>
        <taxon>Pseudomonadota</taxon>
        <taxon>Gammaproteobacteria</taxon>
        <taxon>Moraxellales</taxon>
        <taxon>Moraxellaceae</taxon>
        <taxon>Acinetobacter</taxon>
    </lineage>
</organism>
<evidence type="ECO:0000313" key="5">
    <source>
        <dbReference type="Proteomes" id="UP000243661"/>
    </source>
</evidence>
<dbReference type="PROSITE" id="PS51257">
    <property type="entry name" value="PROKAR_LIPOPROTEIN"/>
    <property type="match status" value="1"/>
</dbReference>
<feature type="binding site" evidence="2">
    <location>
        <begin position="86"/>
        <end position="87"/>
    </location>
    <ligand>
        <name>substrate</name>
    </ligand>
</feature>
<dbReference type="InterPro" id="IPR037152">
    <property type="entry name" value="L-asparaginase_N_sf"/>
</dbReference>
<dbReference type="InterPro" id="IPR036152">
    <property type="entry name" value="Asp/glu_Ase-like_sf"/>
</dbReference>
<name>A0A1C4GU07_9GAMM</name>
<evidence type="ECO:0000256" key="1">
    <source>
        <dbReference type="PIRSR" id="PIRSR001220-1"/>
    </source>
</evidence>
<protein>
    <submittedName>
        <fullName evidence="4">L-asparaginase</fullName>
    </submittedName>
</protein>
<evidence type="ECO:0000313" key="4">
    <source>
        <dbReference type="EMBL" id="SCC71323.1"/>
    </source>
</evidence>
<dbReference type="PANTHER" id="PTHR11707:SF28">
    <property type="entry name" value="60 KDA LYSOPHOSPHOLIPASE"/>
    <property type="match status" value="1"/>
</dbReference>
<dbReference type="PROSITE" id="PS51732">
    <property type="entry name" value="ASN_GLN_ASE_3"/>
    <property type="match status" value="1"/>
</dbReference>
<reference evidence="4 5" key="1">
    <citation type="submission" date="2016-08" db="EMBL/GenBank/DDBJ databases">
        <authorList>
            <person name="Seilhamer J.J."/>
        </authorList>
    </citation>
    <scope>NUCLEOTIDE SEQUENCE [LARGE SCALE GENOMIC DNA]</scope>
    <source>
        <strain evidence="4 5">ANC 4874</strain>
    </source>
</reference>
<dbReference type="InterPro" id="IPR027473">
    <property type="entry name" value="L-asparaginase_C"/>
</dbReference>
<dbReference type="InterPro" id="IPR027474">
    <property type="entry name" value="L-asparaginase_N"/>
</dbReference>
<dbReference type="PIRSF" id="PIRSF500176">
    <property type="entry name" value="L_ASNase"/>
    <property type="match status" value="1"/>
</dbReference>
<dbReference type="SUPFAM" id="SSF53774">
    <property type="entry name" value="Glutaminase/Asparaginase"/>
    <property type="match status" value="1"/>
</dbReference>
<dbReference type="SFLD" id="SFLDS00057">
    <property type="entry name" value="Glutaminase/Asparaginase"/>
    <property type="match status" value="1"/>
</dbReference>
<dbReference type="Proteomes" id="UP000243661">
    <property type="component" value="Unassembled WGS sequence"/>
</dbReference>
<dbReference type="PIRSF" id="PIRSF001220">
    <property type="entry name" value="L-ASNase_gatD"/>
    <property type="match status" value="1"/>
</dbReference>
<feature type="active site" description="O-isoaspartyl threonine intermediate" evidence="1">
    <location>
        <position position="13"/>
    </location>
</feature>
<dbReference type="PANTHER" id="PTHR11707">
    <property type="entry name" value="L-ASPARAGINASE"/>
    <property type="match status" value="1"/>
</dbReference>
<dbReference type="AlphaFoldDB" id="A0A1C4GU07"/>
<dbReference type="EMBL" id="FMBK01000003">
    <property type="protein sequence ID" value="SCC71323.1"/>
    <property type="molecule type" value="Genomic_DNA"/>
</dbReference>
<dbReference type="Pfam" id="PF00710">
    <property type="entry name" value="Asparaginase"/>
    <property type="match status" value="1"/>
</dbReference>
<dbReference type="OrthoDB" id="9788068at2"/>
<feature type="domain" description="L-asparaginase N-terminal" evidence="3">
    <location>
        <begin position="4"/>
        <end position="184"/>
    </location>
</feature>
<dbReference type="SMART" id="SM00870">
    <property type="entry name" value="Asparaginase"/>
    <property type="match status" value="1"/>
</dbReference>
<evidence type="ECO:0000259" key="3">
    <source>
        <dbReference type="Pfam" id="PF00710"/>
    </source>
</evidence>
<proteinExistence type="predicted"/>
<gene>
    <name evidence="4" type="ORF">GA0116959_103173</name>
</gene>
<dbReference type="PRINTS" id="PR00139">
    <property type="entry name" value="ASNGLNASE"/>
</dbReference>
<dbReference type="Gene3D" id="3.40.50.1170">
    <property type="entry name" value="L-asparaginase, N-terminal domain"/>
    <property type="match status" value="1"/>
</dbReference>
<sequence>MMKKIALIYMGGTFGCFGEPLSPMPAEKFIPLLQHALPQHLNIGCFVAPVIKDSSACTANDWLQLIQMIQSLQLEHYQHFVIIHGTDTLSYASAVLARFMGQSAHIVLTGSQYPLLDTSGTHPREFTDATDNLNFAVNAVTQTPMGVYLAFHQKLIHAQTALKRHSTELDAFTGSTLNHPIALIQHSSAVQEQDLEKAKSFSCLSLMWQPLDLNQHIKTFKNLNVNPPHFLILQGFGVGNIASNSEMIEALQQLQQNNCLIILTTQVPFGAINHQYAISQWLKDSQIVRGDALGHADLYAKALKMYLQYDSTEERYTHWYDE</sequence>
<evidence type="ECO:0000256" key="2">
    <source>
        <dbReference type="PIRSR" id="PIRSR001220-2"/>
    </source>
</evidence>
<dbReference type="GO" id="GO:0004067">
    <property type="term" value="F:asparaginase activity"/>
    <property type="evidence" value="ECO:0007669"/>
    <property type="project" value="UniProtKB-UniRule"/>
</dbReference>
<accession>A0A1C4GU07</accession>
<dbReference type="RefSeq" id="WP_092718399.1">
    <property type="nucleotide sequence ID" value="NZ_FMBK01000003.1"/>
</dbReference>
<feature type="binding site" evidence="2">
    <location>
        <position position="54"/>
    </location>
    <ligand>
        <name>substrate</name>
    </ligand>
</feature>